<keyword evidence="16" id="KW-1185">Reference proteome</keyword>
<evidence type="ECO:0000256" key="1">
    <source>
        <dbReference type="ARBA" id="ARBA00004167"/>
    </source>
</evidence>
<dbReference type="SMART" id="SM00184">
    <property type="entry name" value="RING"/>
    <property type="match status" value="1"/>
</dbReference>
<organism evidence="15 16">
    <name type="scientific">Lactuca saligna</name>
    <name type="common">Willowleaf lettuce</name>
    <dbReference type="NCBI Taxonomy" id="75948"/>
    <lineage>
        <taxon>Eukaryota</taxon>
        <taxon>Viridiplantae</taxon>
        <taxon>Streptophyta</taxon>
        <taxon>Embryophyta</taxon>
        <taxon>Tracheophyta</taxon>
        <taxon>Spermatophyta</taxon>
        <taxon>Magnoliopsida</taxon>
        <taxon>eudicotyledons</taxon>
        <taxon>Gunneridae</taxon>
        <taxon>Pentapetalae</taxon>
        <taxon>asterids</taxon>
        <taxon>campanulids</taxon>
        <taxon>Asterales</taxon>
        <taxon>Asteraceae</taxon>
        <taxon>Cichorioideae</taxon>
        <taxon>Cichorieae</taxon>
        <taxon>Lactucinae</taxon>
        <taxon>Lactuca</taxon>
    </lineage>
</organism>
<dbReference type="EMBL" id="OX465080">
    <property type="protein sequence ID" value="CAI9280849.1"/>
    <property type="molecule type" value="Genomic_DNA"/>
</dbReference>
<evidence type="ECO:0000256" key="6">
    <source>
        <dbReference type="ARBA" id="ARBA00022771"/>
    </source>
</evidence>
<comment type="subcellular location">
    <subcellularLocation>
        <location evidence="1">Membrane</location>
        <topology evidence="1">Single-pass membrane protein</topology>
    </subcellularLocation>
</comment>
<evidence type="ECO:0000256" key="12">
    <source>
        <dbReference type="PROSITE-ProRule" id="PRU00175"/>
    </source>
</evidence>
<keyword evidence="10" id="KW-0472">Membrane</keyword>
<evidence type="ECO:0000256" key="10">
    <source>
        <dbReference type="ARBA" id="ARBA00023136"/>
    </source>
</evidence>
<feature type="chain" id="PRO_5041228317" description="RING-type domain-containing protein" evidence="13">
    <location>
        <begin position="20"/>
        <end position="133"/>
    </location>
</feature>
<keyword evidence="5" id="KW-0479">Metal-binding</keyword>
<dbReference type="AlphaFoldDB" id="A0AA35YVK5"/>
<feature type="domain" description="RING-type" evidence="14">
    <location>
        <begin position="48"/>
        <end position="92"/>
    </location>
</feature>
<keyword evidence="13" id="KW-0732">Signal</keyword>
<feature type="signal peptide" evidence="13">
    <location>
        <begin position="1"/>
        <end position="19"/>
    </location>
</feature>
<gene>
    <name evidence="15" type="ORF">LSALG_LOCUS20578</name>
</gene>
<evidence type="ECO:0000256" key="9">
    <source>
        <dbReference type="ARBA" id="ARBA00022989"/>
    </source>
</evidence>
<reference evidence="15" key="1">
    <citation type="submission" date="2023-04" db="EMBL/GenBank/DDBJ databases">
        <authorList>
            <person name="Vijverberg K."/>
            <person name="Xiong W."/>
            <person name="Schranz E."/>
        </authorList>
    </citation>
    <scope>NUCLEOTIDE SEQUENCE</scope>
</reference>
<keyword evidence="8" id="KW-0862">Zinc</keyword>
<evidence type="ECO:0000256" key="11">
    <source>
        <dbReference type="ARBA" id="ARBA00024209"/>
    </source>
</evidence>
<keyword evidence="3" id="KW-0808">Transferase</keyword>
<dbReference type="Pfam" id="PF13639">
    <property type="entry name" value="zf-RING_2"/>
    <property type="match status" value="1"/>
</dbReference>
<comment type="similarity">
    <text evidence="11">Belongs to the RING-type zinc finger family. ATL subfamily.</text>
</comment>
<keyword evidence="9" id="KW-1133">Transmembrane helix</keyword>
<evidence type="ECO:0000313" key="15">
    <source>
        <dbReference type="EMBL" id="CAI9280849.1"/>
    </source>
</evidence>
<evidence type="ECO:0000259" key="14">
    <source>
        <dbReference type="PROSITE" id="PS50089"/>
    </source>
</evidence>
<dbReference type="Gene3D" id="3.30.40.10">
    <property type="entry name" value="Zinc/RING finger domain, C3HC4 (zinc finger)"/>
    <property type="match status" value="1"/>
</dbReference>
<keyword evidence="4" id="KW-0812">Transmembrane</keyword>
<evidence type="ECO:0000256" key="5">
    <source>
        <dbReference type="ARBA" id="ARBA00022723"/>
    </source>
</evidence>
<protein>
    <recommendedName>
        <fullName evidence="14">RING-type domain-containing protein</fullName>
    </recommendedName>
</protein>
<keyword evidence="6 12" id="KW-0863">Zinc-finger</keyword>
<dbReference type="PROSITE" id="PS50089">
    <property type="entry name" value="ZF_RING_2"/>
    <property type="match status" value="1"/>
</dbReference>
<dbReference type="SUPFAM" id="SSF57850">
    <property type="entry name" value="RING/U-box"/>
    <property type="match status" value="1"/>
</dbReference>
<evidence type="ECO:0000313" key="16">
    <source>
        <dbReference type="Proteomes" id="UP001177003"/>
    </source>
</evidence>
<dbReference type="InterPro" id="IPR013083">
    <property type="entry name" value="Znf_RING/FYVE/PHD"/>
</dbReference>
<dbReference type="GO" id="GO:0016740">
    <property type="term" value="F:transferase activity"/>
    <property type="evidence" value="ECO:0007669"/>
    <property type="project" value="UniProtKB-KW"/>
</dbReference>
<evidence type="ECO:0000256" key="7">
    <source>
        <dbReference type="ARBA" id="ARBA00022786"/>
    </source>
</evidence>
<evidence type="ECO:0000256" key="13">
    <source>
        <dbReference type="SAM" id="SignalP"/>
    </source>
</evidence>
<dbReference type="PANTHER" id="PTHR45768:SF23">
    <property type="entry name" value="OS02G0790600 PROTEIN"/>
    <property type="match status" value="1"/>
</dbReference>
<comment type="pathway">
    <text evidence="2">Protein modification; protein ubiquitination.</text>
</comment>
<sequence length="133" mass="15443">MKTEMTMAFWLLSQRLTQSSWWPGALRLLNRSNKTMQVPVEKYVVFDCIVCLCEMSQEDEYRQLPNCNHGIQFHAHCIDAWLRNHSNCPMCRSSVPLPLSRRLKAYVFQHLLEDVISYCNSSLDNVASSIVNC</sequence>
<evidence type="ECO:0000256" key="4">
    <source>
        <dbReference type="ARBA" id="ARBA00022692"/>
    </source>
</evidence>
<dbReference type="InterPro" id="IPR001841">
    <property type="entry name" value="Znf_RING"/>
</dbReference>
<keyword evidence="7" id="KW-0833">Ubl conjugation pathway</keyword>
<proteinExistence type="inferred from homology"/>
<dbReference type="GO" id="GO:0008270">
    <property type="term" value="F:zinc ion binding"/>
    <property type="evidence" value="ECO:0007669"/>
    <property type="project" value="UniProtKB-KW"/>
</dbReference>
<evidence type="ECO:0000256" key="2">
    <source>
        <dbReference type="ARBA" id="ARBA00004906"/>
    </source>
</evidence>
<name>A0AA35YVK5_LACSI</name>
<accession>A0AA35YVK5</accession>
<dbReference type="GO" id="GO:0016020">
    <property type="term" value="C:membrane"/>
    <property type="evidence" value="ECO:0007669"/>
    <property type="project" value="UniProtKB-SubCell"/>
</dbReference>
<evidence type="ECO:0000256" key="8">
    <source>
        <dbReference type="ARBA" id="ARBA00022833"/>
    </source>
</evidence>
<dbReference type="Proteomes" id="UP001177003">
    <property type="component" value="Chromosome 4"/>
</dbReference>
<evidence type="ECO:0000256" key="3">
    <source>
        <dbReference type="ARBA" id="ARBA00022679"/>
    </source>
</evidence>
<dbReference type="PANTHER" id="PTHR45768">
    <property type="entry name" value="E3 UBIQUITIN-PROTEIN LIGASE RNF13-LIKE"/>
    <property type="match status" value="1"/>
</dbReference>